<evidence type="ECO:0000256" key="1">
    <source>
        <dbReference type="ARBA" id="ARBA00023015"/>
    </source>
</evidence>
<dbReference type="InterPro" id="IPR008920">
    <property type="entry name" value="TF_FadR/GntR_C"/>
</dbReference>
<dbReference type="InterPro" id="IPR011711">
    <property type="entry name" value="GntR_C"/>
</dbReference>
<evidence type="ECO:0000256" key="2">
    <source>
        <dbReference type="ARBA" id="ARBA00023125"/>
    </source>
</evidence>
<dbReference type="InterPro" id="IPR036388">
    <property type="entry name" value="WH-like_DNA-bd_sf"/>
</dbReference>
<dbReference type="SMART" id="SM00345">
    <property type="entry name" value="HTH_GNTR"/>
    <property type="match status" value="1"/>
</dbReference>
<evidence type="ECO:0000259" key="4">
    <source>
        <dbReference type="PROSITE" id="PS50949"/>
    </source>
</evidence>
<gene>
    <name evidence="5" type="ORF">H8712_08145</name>
</gene>
<dbReference type="CDD" id="cd07377">
    <property type="entry name" value="WHTH_GntR"/>
    <property type="match status" value="1"/>
</dbReference>
<dbReference type="PANTHER" id="PTHR43537">
    <property type="entry name" value="TRANSCRIPTIONAL REGULATOR, GNTR FAMILY"/>
    <property type="match status" value="1"/>
</dbReference>
<dbReference type="InterPro" id="IPR000524">
    <property type="entry name" value="Tscrpt_reg_HTH_GntR"/>
</dbReference>
<dbReference type="Gene3D" id="1.10.10.10">
    <property type="entry name" value="Winged helix-like DNA-binding domain superfamily/Winged helix DNA-binding domain"/>
    <property type="match status" value="1"/>
</dbReference>
<sequence length="241" mass="27258">MGKKAEGRKLKSIDSNNKLLPEKVSEQIVQLISDRKLKAGEKLPNEFEMAEQLNVGRGTIREAVKILVSRNVVEIKRGRGTFVSETPGLMDDPLGFAFMEDKKSLALDICEVRMMIEPEIAALAALRATREQVEKIEEYAKEVEELFNQGKPYLEKDILFHAEIARATGNQVTTNLMPVIQSGISLFIDVTDYSIANKTIVTHREVLEAIKRHDPEGASEAMKRHLENNRIQIKLLMKKME</sequence>
<protein>
    <submittedName>
        <fullName evidence="5">FadR family transcriptional regulator</fullName>
    </submittedName>
</protein>
<reference evidence="5 6" key="1">
    <citation type="submission" date="2020-08" db="EMBL/GenBank/DDBJ databases">
        <title>Genome public.</title>
        <authorList>
            <person name="Liu C."/>
            <person name="Sun Q."/>
        </authorList>
    </citation>
    <scope>NUCLEOTIDE SEQUENCE [LARGE SCALE GENOMIC DNA]</scope>
    <source>
        <strain evidence="5 6">3_YM_SP_D4_24.mj</strain>
    </source>
</reference>
<dbReference type="RefSeq" id="WP_117456791.1">
    <property type="nucleotide sequence ID" value="NZ_JACRTP010000003.1"/>
</dbReference>
<accession>A0ABR7PAZ8</accession>
<dbReference type="InterPro" id="IPR036390">
    <property type="entry name" value="WH_DNA-bd_sf"/>
</dbReference>
<dbReference type="SUPFAM" id="SSF46785">
    <property type="entry name" value="Winged helix' DNA-binding domain"/>
    <property type="match status" value="1"/>
</dbReference>
<keyword evidence="2" id="KW-0238">DNA-binding</keyword>
<name>A0ABR7PAZ8_9FIRM</name>
<proteinExistence type="predicted"/>
<keyword evidence="1" id="KW-0805">Transcription regulation</keyword>
<dbReference type="Proteomes" id="UP000661649">
    <property type="component" value="Unassembled WGS sequence"/>
</dbReference>
<dbReference type="SMART" id="SM00895">
    <property type="entry name" value="FCD"/>
    <property type="match status" value="1"/>
</dbReference>
<dbReference type="SUPFAM" id="SSF48008">
    <property type="entry name" value="GntR ligand-binding domain-like"/>
    <property type="match status" value="1"/>
</dbReference>
<dbReference type="Pfam" id="PF07729">
    <property type="entry name" value="FCD"/>
    <property type="match status" value="1"/>
</dbReference>
<organism evidence="5 6">
    <name type="scientific">Blautia stercoris</name>
    <dbReference type="NCBI Taxonomy" id="871664"/>
    <lineage>
        <taxon>Bacteria</taxon>
        <taxon>Bacillati</taxon>
        <taxon>Bacillota</taxon>
        <taxon>Clostridia</taxon>
        <taxon>Lachnospirales</taxon>
        <taxon>Lachnospiraceae</taxon>
        <taxon>Blautia</taxon>
    </lineage>
</organism>
<dbReference type="Gene3D" id="1.20.120.530">
    <property type="entry name" value="GntR ligand-binding domain-like"/>
    <property type="match status" value="1"/>
</dbReference>
<dbReference type="Pfam" id="PF00392">
    <property type="entry name" value="GntR"/>
    <property type="match status" value="1"/>
</dbReference>
<dbReference type="PANTHER" id="PTHR43537:SF5">
    <property type="entry name" value="UXU OPERON TRANSCRIPTIONAL REGULATOR"/>
    <property type="match status" value="1"/>
</dbReference>
<dbReference type="PROSITE" id="PS50949">
    <property type="entry name" value="HTH_GNTR"/>
    <property type="match status" value="1"/>
</dbReference>
<keyword evidence="3" id="KW-0804">Transcription</keyword>
<keyword evidence="6" id="KW-1185">Reference proteome</keyword>
<evidence type="ECO:0000256" key="3">
    <source>
        <dbReference type="ARBA" id="ARBA00023163"/>
    </source>
</evidence>
<evidence type="ECO:0000313" key="5">
    <source>
        <dbReference type="EMBL" id="MBC8628585.1"/>
    </source>
</evidence>
<dbReference type="PRINTS" id="PR00035">
    <property type="entry name" value="HTHGNTR"/>
</dbReference>
<feature type="domain" description="HTH gntR-type" evidence="4">
    <location>
        <begin position="18"/>
        <end position="86"/>
    </location>
</feature>
<comment type="caution">
    <text evidence="5">The sequence shown here is derived from an EMBL/GenBank/DDBJ whole genome shotgun (WGS) entry which is preliminary data.</text>
</comment>
<dbReference type="EMBL" id="JACRTP010000003">
    <property type="protein sequence ID" value="MBC8628585.1"/>
    <property type="molecule type" value="Genomic_DNA"/>
</dbReference>
<evidence type="ECO:0000313" key="6">
    <source>
        <dbReference type="Proteomes" id="UP000661649"/>
    </source>
</evidence>